<evidence type="ECO:0000256" key="6">
    <source>
        <dbReference type="SAM" id="SignalP"/>
    </source>
</evidence>
<comment type="similarity">
    <text evidence="5">Belongs to the UTP23/FCF1 family. FCF1 subfamily.</text>
</comment>
<comment type="caution">
    <text evidence="8">The sequence shown here is derived from an EMBL/GenBank/DDBJ whole genome shotgun (WGS) entry which is preliminary data.</text>
</comment>
<dbReference type="FunFam" id="3.40.50.1010:FF:000004">
    <property type="entry name" value="rRNA-processing protein FCF1 homolog"/>
    <property type="match status" value="1"/>
</dbReference>
<dbReference type="Gene3D" id="3.40.50.1010">
    <property type="entry name" value="5'-nuclease"/>
    <property type="match status" value="1"/>
</dbReference>
<evidence type="ECO:0000256" key="5">
    <source>
        <dbReference type="ARBA" id="ARBA00024026"/>
    </source>
</evidence>
<sequence>MWCVKSSRFFILWNVPLATLKNDARTDSVPHCHILHDIQELLVTKRLEYLIIHPFSFGLYSGHQAERCLFDSLTILASSLPVKTNLSLSGLQSSFFSQLIMGKAKKGPKFAVMKKIVTSKAIKSYKEEVLNPGKKNLMKEKLPRNVPSHSSALFFQYNTALGPPYRVLVDTNFINFSIQNKLDLEKGMMDCLYAKCTPCITDCVMAELEKLGQKYRVALRIAKDPRFQRIPCTHKGTYADDCLVERITQHKCYIVATCDRDLKRRIRKIPGVPIMYITKHKYSIERLPEATLGGGRYSYLHQEFDVKLKLIKLAYTNITNFLVEKYEIQLQSLACLIFLLDGLNSSGRLRLQLFDGLYLKFS</sequence>
<feature type="signal peptide" evidence="6">
    <location>
        <begin position="1"/>
        <end position="18"/>
    </location>
</feature>
<dbReference type="InterPro" id="IPR002716">
    <property type="entry name" value="PIN_dom"/>
</dbReference>
<dbReference type="Pfam" id="PF04900">
    <property type="entry name" value="Fcf1"/>
    <property type="match status" value="1"/>
</dbReference>
<dbReference type="GO" id="GO:0006364">
    <property type="term" value="P:rRNA processing"/>
    <property type="evidence" value="ECO:0007669"/>
    <property type="project" value="UniProtKB-KW"/>
</dbReference>
<dbReference type="PANTHER" id="PTHR12416">
    <property type="entry name" value="RRNA-PROCESSING PROTEIN UTP23 HOMOLOG"/>
    <property type="match status" value="1"/>
</dbReference>
<evidence type="ECO:0000313" key="8">
    <source>
        <dbReference type="EMBL" id="KAK7395904.1"/>
    </source>
</evidence>
<evidence type="ECO:0000259" key="7">
    <source>
        <dbReference type="SMART" id="SM00670"/>
    </source>
</evidence>
<keyword evidence="4" id="KW-0539">Nucleus</keyword>
<evidence type="ECO:0000256" key="4">
    <source>
        <dbReference type="ARBA" id="ARBA00023242"/>
    </source>
</evidence>
<comment type="subcellular location">
    <subcellularLocation>
        <location evidence="1">Nucleus</location>
        <location evidence="1">Nucleolus</location>
    </subcellularLocation>
</comment>
<dbReference type="GO" id="GO:0042274">
    <property type="term" value="P:ribosomal small subunit biogenesis"/>
    <property type="evidence" value="ECO:0007669"/>
    <property type="project" value="UniProtKB-ARBA"/>
</dbReference>
<evidence type="ECO:0000256" key="3">
    <source>
        <dbReference type="ARBA" id="ARBA00022552"/>
    </source>
</evidence>
<proteinExistence type="inferred from homology"/>
<organism evidence="8 9">
    <name type="scientific">Psophocarpus tetragonolobus</name>
    <name type="common">Winged bean</name>
    <name type="synonym">Dolichos tetragonolobus</name>
    <dbReference type="NCBI Taxonomy" id="3891"/>
    <lineage>
        <taxon>Eukaryota</taxon>
        <taxon>Viridiplantae</taxon>
        <taxon>Streptophyta</taxon>
        <taxon>Embryophyta</taxon>
        <taxon>Tracheophyta</taxon>
        <taxon>Spermatophyta</taxon>
        <taxon>Magnoliopsida</taxon>
        <taxon>eudicotyledons</taxon>
        <taxon>Gunneridae</taxon>
        <taxon>Pentapetalae</taxon>
        <taxon>rosids</taxon>
        <taxon>fabids</taxon>
        <taxon>Fabales</taxon>
        <taxon>Fabaceae</taxon>
        <taxon>Papilionoideae</taxon>
        <taxon>50 kb inversion clade</taxon>
        <taxon>NPAAA clade</taxon>
        <taxon>indigoferoid/millettioid clade</taxon>
        <taxon>Phaseoleae</taxon>
        <taxon>Psophocarpus</taxon>
    </lineage>
</organism>
<evidence type="ECO:0000313" key="9">
    <source>
        <dbReference type="Proteomes" id="UP001386955"/>
    </source>
</evidence>
<dbReference type="AlphaFoldDB" id="A0AAN9SFY1"/>
<accession>A0AAN9SFY1</accession>
<feature type="chain" id="PRO_5042924612" description="PIN domain-containing protein" evidence="6">
    <location>
        <begin position="19"/>
        <end position="362"/>
    </location>
</feature>
<evidence type="ECO:0000256" key="1">
    <source>
        <dbReference type="ARBA" id="ARBA00004604"/>
    </source>
</evidence>
<dbReference type="InterPro" id="IPR006984">
    <property type="entry name" value="Fcf1/UTP23"/>
</dbReference>
<keyword evidence="6" id="KW-0732">Signal</keyword>
<dbReference type="SUPFAM" id="SSF88723">
    <property type="entry name" value="PIN domain-like"/>
    <property type="match status" value="1"/>
</dbReference>
<name>A0AAN9SFY1_PSOTE</name>
<feature type="domain" description="PIN" evidence="7">
    <location>
        <begin position="165"/>
        <end position="264"/>
    </location>
</feature>
<keyword evidence="9" id="KW-1185">Reference proteome</keyword>
<dbReference type="EMBL" id="JAYMYS010000004">
    <property type="protein sequence ID" value="KAK7395904.1"/>
    <property type="molecule type" value="Genomic_DNA"/>
</dbReference>
<reference evidence="8 9" key="1">
    <citation type="submission" date="2024-01" db="EMBL/GenBank/DDBJ databases">
        <title>The genomes of 5 underutilized Papilionoideae crops provide insights into root nodulation and disease resistanc.</title>
        <authorList>
            <person name="Jiang F."/>
        </authorList>
    </citation>
    <scope>NUCLEOTIDE SEQUENCE [LARGE SCALE GENOMIC DNA]</scope>
    <source>
        <strain evidence="8">DUOXIRENSHENG_FW03</strain>
        <tissue evidence="8">Leaves</tissue>
    </source>
</reference>
<dbReference type="GO" id="GO:0032040">
    <property type="term" value="C:small-subunit processome"/>
    <property type="evidence" value="ECO:0007669"/>
    <property type="project" value="InterPro"/>
</dbReference>
<gene>
    <name evidence="8" type="ORF">VNO78_16494</name>
</gene>
<dbReference type="SMART" id="SM00670">
    <property type="entry name" value="PINc"/>
    <property type="match status" value="1"/>
</dbReference>
<dbReference type="Proteomes" id="UP001386955">
    <property type="component" value="Unassembled WGS sequence"/>
</dbReference>
<dbReference type="InterPro" id="IPR029060">
    <property type="entry name" value="PIN-like_dom_sf"/>
</dbReference>
<protein>
    <recommendedName>
        <fullName evidence="7">PIN domain-containing protein</fullName>
    </recommendedName>
</protein>
<evidence type="ECO:0000256" key="2">
    <source>
        <dbReference type="ARBA" id="ARBA00022517"/>
    </source>
</evidence>
<dbReference type="InterPro" id="IPR037503">
    <property type="entry name" value="Fcf1_PIN"/>
</dbReference>
<keyword evidence="3" id="KW-0698">rRNA processing</keyword>
<dbReference type="CDD" id="cd09864">
    <property type="entry name" value="PIN_Fcf1-like"/>
    <property type="match status" value="1"/>
</dbReference>
<keyword evidence="2" id="KW-0690">Ribosome biogenesis</keyword>